<evidence type="ECO:0000313" key="2">
    <source>
        <dbReference type="EMBL" id="TCS43914.1"/>
    </source>
</evidence>
<dbReference type="EMBL" id="SLZR01000001">
    <property type="protein sequence ID" value="TCS43914.1"/>
    <property type="molecule type" value="Genomic_DNA"/>
</dbReference>
<evidence type="ECO:0000313" key="3">
    <source>
        <dbReference type="Proteomes" id="UP000295793"/>
    </source>
</evidence>
<dbReference type="Proteomes" id="UP000295793">
    <property type="component" value="Unassembled WGS sequence"/>
</dbReference>
<name>A0A4R3IDI1_9GAMM</name>
<evidence type="ECO:0000256" key="1">
    <source>
        <dbReference type="SAM" id="SignalP"/>
    </source>
</evidence>
<reference evidence="2 3" key="1">
    <citation type="submission" date="2019-03" db="EMBL/GenBank/DDBJ databases">
        <title>Genomic Encyclopedia of Archaeal and Bacterial Type Strains, Phase II (KMG-II): from individual species to whole genera.</title>
        <authorList>
            <person name="Goeker M."/>
        </authorList>
    </citation>
    <scope>NUCLEOTIDE SEQUENCE [LARGE SCALE GENOMIC DNA]</scope>
    <source>
        <strain evidence="2 3">DSM 15388</strain>
    </source>
</reference>
<keyword evidence="1" id="KW-0732">Signal</keyword>
<evidence type="ECO:0008006" key="4">
    <source>
        <dbReference type="Google" id="ProtNLM"/>
    </source>
</evidence>
<proteinExistence type="predicted"/>
<dbReference type="OrthoDB" id="3612157at2"/>
<keyword evidence="3" id="KW-1185">Reference proteome</keyword>
<dbReference type="RefSeq" id="WP_132699075.1">
    <property type="nucleotide sequence ID" value="NZ_SLZR01000001.1"/>
</dbReference>
<feature type="signal peptide" evidence="1">
    <location>
        <begin position="1"/>
        <end position="22"/>
    </location>
</feature>
<comment type="caution">
    <text evidence="2">The sequence shown here is derived from an EMBL/GenBank/DDBJ whole genome shotgun (WGS) entry which is preliminary data.</text>
</comment>
<dbReference type="Gene3D" id="2.60.120.200">
    <property type="match status" value="1"/>
</dbReference>
<gene>
    <name evidence="2" type="ORF">BCF53_101257</name>
</gene>
<accession>A0A4R3IDI1</accession>
<feature type="chain" id="PRO_5020837628" description="Polysaccharide lyase-like protein" evidence="1">
    <location>
        <begin position="23"/>
        <end position="293"/>
    </location>
</feature>
<sequence>MLKLFHLIALGALLPLSVSASAEISQNLDTGYEIRSSVTLDADGPEGKDAYKIIRKVLGSKAIEAPDLYGNKNHQEEPHITEDIDDEVGAHFVFKIHRDQDWDRDKYPKTNDRQRNEIKSYKESSHKVIGRKGETMSFQWKFKMAEGMEVSKKFTHLFQLKPVDGLDSQPLSTITARETGGKDVIEIRYAAVDKSEVVARYDNLQSVQGVWLTAYCRATFGDNGSLYYSVTKPDGTEILHVDLQNVQMWRSGNTIMRPKWGIYRSLLDKSNLRAEEEVVRFANFMINKLKPLQ</sequence>
<protein>
    <recommendedName>
        <fullName evidence="4">Polysaccharide lyase-like protein</fullName>
    </recommendedName>
</protein>
<dbReference type="AlphaFoldDB" id="A0A4R3IDI1"/>
<organism evidence="2 3">
    <name type="scientific">Reinekea marinisedimentorum</name>
    <dbReference type="NCBI Taxonomy" id="230495"/>
    <lineage>
        <taxon>Bacteria</taxon>
        <taxon>Pseudomonadati</taxon>
        <taxon>Pseudomonadota</taxon>
        <taxon>Gammaproteobacteria</taxon>
        <taxon>Oceanospirillales</taxon>
        <taxon>Saccharospirillaceae</taxon>
        <taxon>Reinekea</taxon>
    </lineage>
</organism>